<accession>A0A8S1GRM5</accession>
<comment type="caution">
    <text evidence="1">The sequence shown here is derived from an EMBL/GenBank/DDBJ whole genome shotgun (WGS) entry which is preliminary data.</text>
</comment>
<name>A0A8S1GRM5_9PELO</name>
<sequence length="75" mass="8224">MASNIYPHGELELNILFPENESENDEITLTQEADGCRRKGSGGAMPRCGIVARETDSWRPNPAALIAASRTFISF</sequence>
<reference evidence="1" key="1">
    <citation type="submission" date="2020-10" db="EMBL/GenBank/DDBJ databases">
        <authorList>
            <person name="Kikuchi T."/>
        </authorList>
    </citation>
    <scope>NUCLEOTIDE SEQUENCE</scope>
    <source>
        <strain evidence="1">NKZ352</strain>
    </source>
</reference>
<evidence type="ECO:0000313" key="1">
    <source>
        <dbReference type="EMBL" id="CAD6186096.1"/>
    </source>
</evidence>
<organism evidence="1 2">
    <name type="scientific">Caenorhabditis auriculariae</name>
    <dbReference type="NCBI Taxonomy" id="2777116"/>
    <lineage>
        <taxon>Eukaryota</taxon>
        <taxon>Metazoa</taxon>
        <taxon>Ecdysozoa</taxon>
        <taxon>Nematoda</taxon>
        <taxon>Chromadorea</taxon>
        <taxon>Rhabditida</taxon>
        <taxon>Rhabditina</taxon>
        <taxon>Rhabditomorpha</taxon>
        <taxon>Rhabditoidea</taxon>
        <taxon>Rhabditidae</taxon>
        <taxon>Peloderinae</taxon>
        <taxon>Caenorhabditis</taxon>
    </lineage>
</organism>
<dbReference type="EMBL" id="CAJGYM010000004">
    <property type="protein sequence ID" value="CAD6186096.1"/>
    <property type="molecule type" value="Genomic_DNA"/>
</dbReference>
<dbReference type="AlphaFoldDB" id="A0A8S1GRM5"/>
<proteinExistence type="predicted"/>
<keyword evidence="2" id="KW-1185">Reference proteome</keyword>
<dbReference type="Proteomes" id="UP000835052">
    <property type="component" value="Unassembled WGS sequence"/>
</dbReference>
<evidence type="ECO:0000313" key="2">
    <source>
        <dbReference type="Proteomes" id="UP000835052"/>
    </source>
</evidence>
<protein>
    <submittedName>
        <fullName evidence="1">Uncharacterized protein</fullName>
    </submittedName>
</protein>
<gene>
    <name evidence="1" type="ORF">CAUJ_LOCUS2015</name>
</gene>